<organism evidence="3 4">
    <name type="scientific">Operophtera brumata</name>
    <name type="common">Winter moth</name>
    <name type="synonym">Phalaena brumata</name>
    <dbReference type="NCBI Taxonomy" id="104452"/>
    <lineage>
        <taxon>Eukaryota</taxon>
        <taxon>Metazoa</taxon>
        <taxon>Ecdysozoa</taxon>
        <taxon>Arthropoda</taxon>
        <taxon>Hexapoda</taxon>
        <taxon>Insecta</taxon>
        <taxon>Pterygota</taxon>
        <taxon>Neoptera</taxon>
        <taxon>Endopterygota</taxon>
        <taxon>Lepidoptera</taxon>
        <taxon>Glossata</taxon>
        <taxon>Ditrysia</taxon>
        <taxon>Geometroidea</taxon>
        <taxon>Geometridae</taxon>
        <taxon>Larentiinae</taxon>
        <taxon>Operophtera</taxon>
    </lineage>
</organism>
<name>A0A0L7LS46_OPEBR</name>
<dbReference type="InterPro" id="IPR039048">
    <property type="entry name" value="Trub2"/>
</dbReference>
<dbReference type="GO" id="GO:0001522">
    <property type="term" value="P:pseudouridine synthesis"/>
    <property type="evidence" value="ECO:0007669"/>
    <property type="project" value="InterPro"/>
</dbReference>
<dbReference type="Pfam" id="PF01509">
    <property type="entry name" value="TruB_N"/>
    <property type="match status" value="1"/>
</dbReference>
<dbReference type="InterPro" id="IPR002501">
    <property type="entry name" value="PsdUridine_synth_N"/>
</dbReference>
<dbReference type="InterPro" id="IPR020103">
    <property type="entry name" value="PsdUridine_synth_cat_dom_sf"/>
</dbReference>
<protein>
    <submittedName>
        <fullName evidence="3">Putative tRNA pseudouridine synthase 2</fullName>
    </submittedName>
</protein>
<evidence type="ECO:0000256" key="1">
    <source>
        <dbReference type="ARBA" id="ARBA00008999"/>
    </source>
</evidence>
<keyword evidence="4" id="KW-1185">Reference proteome</keyword>
<proteinExistence type="inferred from homology"/>
<dbReference type="GO" id="GO:0006396">
    <property type="term" value="P:RNA processing"/>
    <property type="evidence" value="ECO:0007669"/>
    <property type="project" value="InterPro"/>
</dbReference>
<feature type="domain" description="Pseudouridine synthase II N-terminal" evidence="2">
    <location>
        <begin position="92"/>
        <end position="213"/>
    </location>
</feature>
<comment type="caution">
    <text evidence="3">The sequence shown here is derived from an EMBL/GenBank/DDBJ whole genome shotgun (WGS) entry which is preliminary data.</text>
</comment>
<dbReference type="Proteomes" id="UP000037510">
    <property type="component" value="Unassembled WGS sequence"/>
</dbReference>
<reference evidence="3 4" key="1">
    <citation type="journal article" date="2015" name="Genome Biol. Evol.">
        <title>The genome of winter moth (Operophtera brumata) provides a genomic perspective on sexual dimorphism and phenology.</title>
        <authorList>
            <person name="Derks M.F."/>
            <person name="Smit S."/>
            <person name="Salis L."/>
            <person name="Schijlen E."/>
            <person name="Bossers A."/>
            <person name="Mateman C."/>
            <person name="Pijl A.S."/>
            <person name="de Ridder D."/>
            <person name="Groenen M.A."/>
            <person name="Visser M.E."/>
            <person name="Megens H.J."/>
        </authorList>
    </citation>
    <scope>NUCLEOTIDE SEQUENCE [LARGE SCALE GENOMIC DNA]</scope>
    <source>
        <strain evidence="3">WM2013NL</strain>
        <tissue evidence="3">Head and thorax</tissue>
    </source>
</reference>
<gene>
    <name evidence="3" type="ORF">OBRU01_03081</name>
</gene>
<comment type="similarity">
    <text evidence="1">Belongs to the pseudouridine synthase TruB family.</text>
</comment>
<accession>A0A0L7LS46</accession>
<dbReference type="STRING" id="104452.A0A0L7LS46"/>
<dbReference type="SUPFAM" id="SSF55120">
    <property type="entry name" value="Pseudouridine synthase"/>
    <property type="match status" value="1"/>
</dbReference>
<dbReference type="GO" id="GO:0003723">
    <property type="term" value="F:RNA binding"/>
    <property type="evidence" value="ECO:0007669"/>
    <property type="project" value="InterPro"/>
</dbReference>
<dbReference type="PANTHER" id="PTHR13195">
    <property type="entry name" value="PSEUDOURIDINE SYNTHASE-RELATED"/>
    <property type="match status" value="1"/>
</dbReference>
<evidence type="ECO:0000313" key="4">
    <source>
        <dbReference type="Proteomes" id="UP000037510"/>
    </source>
</evidence>
<dbReference type="EMBL" id="JTDY01000260">
    <property type="protein sequence ID" value="KOB78026.1"/>
    <property type="molecule type" value="Genomic_DNA"/>
</dbReference>
<evidence type="ECO:0000259" key="2">
    <source>
        <dbReference type="Pfam" id="PF01509"/>
    </source>
</evidence>
<dbReference type="PANTHER" id="PTHR13195:SF0">
    <property type="entry name" value="PSEUDOURIDYLATE SYNTHASE TRUB2, MITOCHONDRIAL"/>
    <property type="match status" value="1"/>
</dbReference>
<dbReference type="AlphaFoldDB" id="A0A0L7LS46"/>
<sequence>MLKIRDAVAAFKTLNGLICVYKPPCVPVKQVQHAIISNLCRDLNALPDRPREQRVEIAGPTNQPMSVKLVPNYADDPLVCGPRYIKDDFRCILGINDGTKLTYLINTSRLTRAYKIHGVLGKATDTYFWNGKLVEKSTYNHVTRERIDGVVAHMQAAHQKTMFQLAGVHMESQTMYELASQGTIRPGNSNLPVIYGLKCVHFKPPHFTLEVQAVNEYDKYLWTLIHDLGVQLKTSAHCTAVQCIRHGKFDLELALLRKHWQLEHIVGNMDQCRQLMEENENMLYPKSATLSV</sequence>
<dbReference type="Gene3D" id="3.30.2350.10">
    <property type="entry name" value="Pseudouridine synthase"/>
    <property type="match status" value="1"/>
</dbReference>
<dbReference type="GO" id="GO:0009982">
    <property type="term" value="F:pseudouridine synthase activity"/>
    <property type="evidence" value="ECO:0007669"/>
    <property type="project" value="InterPro"/>
</dbReference>
<evidence type="ECO:0000313" key="3">
    <source>
        <dbReference type="EMBL" id="KOB78026.1"/>
    </source>
</evidence>